<dbReference type="SMART" id="SM00418">
    <property type="entry name" value="HTH_ARSR"/>
    <property type="match status" value="1"/>
</dbReference>
<dbReference type="InterPro" id="IPR001845">
    <property type="entry name" value="HTH_ArsR_DNA-bd_dom"/>
</dbReference>
<comment type="caution">
    <text evidence="3">The sequence shown here is derived from an EMBL/GenBank/DDBJ whole genome shotgun (WGS) entry which is preliminary data.</text>
</comment>
<dbReference type="RefSeq" id="WP_154738297.1">
    <property type="nucleotide sequence ID" value="NZ_WMBQ01000001.1"/>
</dbReference>
<dbReference type="CDD" id="cd00090">
    <property type="entry name" value="HTH_ARSR"/>
    <property type="match status" value="1"/>
</dbReference>
<reference evidence="3 4" key="1">
    <citation type="submission" date="2019-11" db="EMBL/GenBank/DDBJ databases">
        <title>Identification of a novel strain.</title>
        <authorList>
            <person name="Xu Q."/>
            <person name="Wang G."/>
        </authorList>
    </citation>
    <scope>NUCLEOTIDE SEQUENCE [LARGE SCALE GENOMIC DNA]</scope>
    <source>
        <strain evidence="4">xq</strain>
    </source>
</reference>
<feature type="region of interest" description="Disordered" evidence="1">
    <location>
        <begin position="109"/>
        <end position="129"/>
    </location>
</feature>
<dbReference type="Proteomes" id="UP000440694">
    <property type="component" value="Unassembled WGS sequence"/>
</dbReference>
<dbReference type="PRINTS" id="PR00778">
    <property type="entry name" value="HTHARSR"/>
</dbReference>
<dbReference type="SUPFAM" id="SSF46785">
    <property type="entry name" value="Winged helix' DNA-binding domain"/>
    <property type="match status" value="1"/>
</dbReference>
<evidence type="ECO:0000256" key="1">
    <source>
        <dbReference type="SAM" id="MobiDB-lite"/>
    </source>
</evidence>
<protein>
    <submittedName>
        <fullName evidence="3">Metalloregulator ArsR/SmtB family transcription factor</fullName>
    </submittedName>
</protein>
<dbReference type="PANTHER" id="PTHR38600:SF2">
    <property type="entry name" value="SLL0088 PROTEIN"/>
    <property type="match status" value="1"/>
</dbReference>
<accession>A0A6I3KM48</accession>
<proteinExistence type="predicted"/>
<dbReference type="InterPro" id="IPR011991">
    <property type="entry name" value="ArsR-like_HTH"/>
</dbReference>
<evidence type="ECO:0000313" key="3">
    <source>
        <dbReference type="EMBL" id="MTD93791.1"/>
    </source>
</evidence>
<feature type="compositionally biased region" description="Basic residues" evidence="1">
    <location>
        <begin position="117"/>
        <end position="129"/>
    </location>
</feature>
<evidence type="ECO:0000259" key="2">
    <source>
        <dbReference type="PROSITE" id="PS50987"/>
    </source>
</evidence>
<dbReference type="PROSITE" id="PS50987">
    <property type="entry name" value="HTH_ARSR_2"/>
    <property type="match status" value="1"/>
</dbReference>
<sequence>MLKHSPIDDSFRALAEPTRRALIERLTQGPASVSDLAKPFAMTLAAVVQHLQVLEAGGFIRSEKIGRVRTCRLEQGGFAPLANWIAARRMLMERRFDRLGVLLAEEEAAEQVSRSAAKPKKQRRRRAKE</sequence>
<dbReference type="EMBL" id="WMBQ01000001">
    <property type="protein sequence ID" value="MTD93791.1"/>
    <property type="molecule type" value="Genomic_DNA"/>
</dbReference>
<name>A0A6I3KM48_9HYPH</name>
<dbReference type="Gene3D" id="1.10.10.10">
    <property type="entry name" value="Winged helix-like DNA-binding domain superfamily/Winged helix DNA-binding domain"/>
    <property type="match status" value="1"/>
</dbReference>
<feature type="domain" description="HTH arsR-type" evidence="2">
    <location>
        <begin position="1"/>
        <end position="93"/>
    </location>
</feature>
<gene>
    <name evidence="3" type="ORF">GIW81_05520</name>
</gene>
<dbReference type="AlphaFoldDB" id="A0A6I3KM48"/>
<keyword evidence="4" id="KW-1185">Reference proteome</keyword>
<dbReference type="GO" id="GO:0003700">
    <property type="term" value="F:DNA-binding transcription factor activity"/>
    <property type="evidence" value="ECO:0007669"/>
    <property type="project" value="InterPro"/>
</dbReference>
<evidence type="ECO:0000313" key="4">
    <source>
        <dbReference type="Proteomes" id="UP000440694"/>
    </source>
</evidence>
<dbReference type="InterPro" id="IPR036390">
    <property type="entry name" value="WH_DNA-bd_sf"/>
</dbReference>
<dbReference type="Pfam" id="PF12840">
    <property type="entry name" value="HTH_20"/>
    <property type="match status" value="1"/>
</dbReference>
<dbReference type="PANTHER" id="PTHR38600">
    <property type="entry name" value="TRANSCRIPTIONAL REGULATORY PROTEIN"/>
    <property type="match status" value="1"/>
</dbReference>
<dbReference type="NCBIfam" id="NF033788">
    <property type="entry name" value="HTH_metalloreg"/>
    <property type="match status" value="1"/>
</dbReference>
<organism evidence="3 4">
    <name type="scientific">Hyphomicrobium album</name>
    <dbReference type="NCBI Taxonomy" id="2665159"/>
    <lineage>
        <taxon>Bacteria</taxon>
        <taxon>Pseudomonadati</taxon>
        <taxon>Pseudomonadota</taxon>
        <taxon>Alphaproteobacteria</taxon>
        <taxon>Hyphomicrobiales</taxon>
        <taxon>Hyphomicrobiaceae</taxon>
        <taxon>Hyphomicrobium</taxon>
    </lineage>
</organism>
<dbReference type="InterPro" id="IPR036388">
    <property type="entry name" value="WH-like_DNA-bd_sf"/>
</dbReference>